<evidence type="ECO:0000313" key="2">
    <source>
        <dbReference type="Proteomes" id="UP000030744"/>
    </source>
</evidence>
<accession>U6K1P4</accession>
<dbReference type="GeneID" id="25380788"/>
<dbReference type="VEuPathDB" id="ToxoDB:EMH_0061830"/>
<proteinExistence type="predicted"/>
<dbReference type="AlphaFoldDB" id="U6K1P4"/>
<dbReference type="Proteomes" id="UP000030744">
    <property type="component" value="Unassembled WGS sequence"/>
</dbReference>
<protein>
    <submittedName>
        <fullName evidence="1">Uncharacterized protein</fullName>
    </submittedName>
</protein>
<dbReference type="RefSeq" id="XP_013353421.1">
    <property type="nucleotide sequence ID" value="XM_013497967.1"/>
</dbReference>
<feature type="non-terminal residue" evidence="1">
    <location>
        <position position="211"/>
    </location>
</feature>
<evidence type="ECO:0000313" key="1">
    <source>
        <dbReference type="EMBL" id="CDJ30856.1"/>
    </source>
</evidence>
<name>U6K1P4_9EIME</name>
<reference evidence="1" key="1">
    <citation type="submission" date="2013-10" db="EMBL/GenBank/DDBJ databases">
        <title>Genomic analysis of the causative agents of coccidiosis in chickens.</title>
        <authorList>
            <person name="Reid A.J."/>
            <person name="Blake D."/>
            <person name="Billington K."/>
            <person name="Browne H."/>
            <person name="Dunn M."/>
            <person name="Hung S."/>
            <person name="Kawahara F."/>
            <person name="Miranda-Saavedra D."/>
            <person name="Mourier T."/>
            <person name="Nagra H."/>
            <person name="Otto T.D."/>
            <person name="Rawlings N."/>
            <person name="Sanchez A."/>
            <person name="Sanders M."/>
            <person name="Subramaniam C."/>
            <person name="Tay Y."/>
            <person name="Dear P."/>
            <person name="Doerig C."/>
            <person name="Gruber A."/>
            <person name="Parkinson J."/>
            <person name="Shirley M."/>
            <person name="Wan K.L."/>
            <person name="Berriman M."/>
            <person name="Tomley F."/>
            <person name="Pain A."/>
        </authorList>
    </citation>
    <scope>NUCLEOTIDE SEQUENCE [LARGE SCALE GENOMIC DNA]</scope>
    <source>
        <strain evidence="1">Houghton</strain>
    </source>
</reference>
<dbReference type="EMBL" id="HG682829">
    <property type="protein sequence ID" value="CDJ30856.1"/>
    <property type="molecule type" value="Genomic_DNA"/>
</dbReference>
<gene>
    <name evidence="1" type="ORF">EMH_0061830</name>
</gene>
<organism evidence="1 2">
    <name type="scientific">Eimeria mitis</name>
    <dbReference type="NCBI Taxonomy" id="44415"/>
    <lineage>
        <taxon>Eukaryota</taxon>
        <taxon>Sar</taxon>
        <taxon>Alveolata</taxon>
        <taxon>Apicomplexa</taxon>
        <taxon>Conoidasida</taxon>
        <taxon>Coccidia</taxon>
        <taxon>Eucoccidiorida</taxon>
        <taxon>Eimeriorina</taxon>
        <taxon>Eimeriidae</taxon>
        <taxon>Eimeria</taxon>
    </lineage>
</organism>
<keyword evidence="2" id="KW-1185">Reference proteome</keyword>
<reference evidence="1" key="2">
    <citation type="submission" date="2013-10" db="EMBL/GenBank/DDBJ databases">
        <authorList>
            <person name="Aslett M."/>
        </authorList>
    </citation>
    <scope>NUCLEOTIDE SEQUENCE [LARGE SCALE GENOMIC DNA]</scope>
    <source>
        <strain evidence="1">Houghton</strain>
    </source>
</reference>
<sequence>MRRRLSDTDDDRERSDILEQCLDLEEELGHPLAASERVDESNEVKARLVDMLPTSGGAALTPEGWLDDPLANIYQQTSQQVAVGTVWRNPVVEAASTAPIDAGSVGTPSEGAVKGSASAPAVKAARRGGAGKGGAPGIRQHPFVRLPAVNPEDIHRSFRGSFLPRRTLAASYLTRCGGCGCRTMRTSLVLLMKSKVLLSLMRTIGKNQMNH</sequence>